<evidence type="ECO:0000256" key="1">
    <source>
        <dbReference type="ARBA" id="ARBA00010062"/>
    </source>
</evidence>
<dbReference type="EMBL" id="BMLT01000001">
    <property type="protein sequence ID" value="GGO76688.1"/>
    <property type="molecule type" value="Genomic_DNA"/>
</dbReference>
<dbReference type="PROSITE" id="PS51257">
    <property type="entry name" value="PROKAR_LIPOPROTEIN"/>
    <property type="match status" value="1"/>
</dbReference>
<dbReference type="InterPro" id="IPR051010">
    <property type="entry name" value="BCAA_transport"/>
</dbReference>
<dbReference type="InterPro" id="IPR028081">
    <property type="entry name" value="Leu-bd"/>
</dbReference>
<dbReference type="AlphaFoldDB" id="A0A917Z9K6"/>
<evidence type="ECO:0000313" key="5">
    <source>
        <dbReference type="Proteomes" id="UP000599578"/>
    </source>
</evidence>
<organism evidence="4 5">
    <name type="scientific">Marinobacterium nitratireducens</name>
    <dbReference type="NCBI Taxonomy" id="518897"/>
    <lineage>
        <taxon>Bacteria</taxon>
        <taxon>Pseudomonadati</taxon>
        <taxon>Pseudomonadota</taxon>
        <taxon>Gammaproteobacteria</taxon>
        <taxon>Oceanospirillales</taxon>
        <taxon>Oceanospirillaceae</taxon>
        <taxon>Marinobacterium</taxon>
    </lineage>
</organism>
<comment type="caution">
    <text evidence="4">The sequence shown here is derived from an EMBL/GenBank/DDBJ whole genome shotgun (WGS) entry which is preliminary data.</text>
</comment>
<proteinExistence type="inferred from homology"/>
<dbReference type="RefSeq" id="WP_188857820.1">
    <property type="nucleotide sequence ID" value="NZ_BMLT01000001.1"/>
</dbReference>
<dbReference type="Pfam" id="PF13458">
    <property type="entry name" value="Peripla_BP_6"/>
    <property type="match status" value="1"/>
</dbReference>
<gene>
    <name evidence="4" type="ORF">GCM10011348_04490</name>
</gene>
<dbReference type="SUPFAM" id="SSF53822">
    <property type="entry name" value="Periplasmic binding protein-like I"/>
    <property type="match status" value="1"/>
</dbReference>
<name>A0A917Z9K6_9GAMM</name>
<accession>A0A917Z9K6</accession>
<feature type="domain" description="Leucine-binding protein" evidence="3">
    <location>
        <begin position="23"/>
        <end position="364"/>
    </location>
</feature>
<dbReference type="Proteomes" id="UP000599578">
    <property type="component" value="Unassembled WGS sequence"/>
</dbReference>
<reference evidence="4 5" key="1">
    <citation type="journal article" date="2014" name="Int. J. Syst. Evol. Microbiol.">
        <title>Complete genome sequence of Corynebacterium casei LMG S-19264T (=DSM 44701T), isolated from a smear-ripened cheese.</title>
        <authorList>
            <consortium name="US DOE Joint Genome Institute (JGI-PGF)"/>
            <person name="Walter F."/>
            <person name="Albersmeier A."/>
            <person name="Kalinowski J."/>
            <person name="Ruckert C."/>
        </authorList>
    </citation>
    <scope>NUCLEOTIDE SEQUENCE [LARGE SCALE GENOMIC DNA]</scope>
    <source>
        <strain evidence="4 5">CGMCC 1.7286</strain>
    </source>
</reference>
<comment type="similarity">
    <text evidence="1">Belongs to the leucine-binding protein family.</text>
</comment>
<dbReference type="Gene3D" id="3.40.50.2300">
    <property type="match status" value="2"/>
</dbReference>
<dbReference type="CDD" id="cd06347">
    <property type="entry name" value="PBP1_ABC_LivK_ligand_binding-like"/>
    <property type="match status" value="1"/>
</dbReference>
<keyword evidence="2" id="KW-0732">Signal</keyword>
<keyword evidence="5" id="KW-1185">Reference proteome</keyword>
<evidence type="ECO:0000259" key="3">
    <source>
        <dbReference type="Pfam" id="PF13458"/>
    </source>
</evidence>
<dbReference type="PANTHER" id="PTHR30483:SF6">
    <property type="entry name" value="PERIPLASMIC BINDING PROTEIN OF ABC TRANSPORTER FOR NATURAL AMINO ACIDS"/>
    <property type="match status" value="1"/>
</dbReference>
<dbReference type="InterPro" id="IPR028082">
    <property type="entry name" value="Peripla_BP_I"/>
</dbReference>
<evidence type="ECO:0000313" key="4">
    <source>
        <dbReference type="EMBL" id="GGO76688.1"/>
    </source>
</evidence>
<protein>
    <submittedName>
        <fullName evidence="4">Branched-chain amino acid ABC transporter substrate-binding protein</fullName>
    </submittedName>
</protein>
<dbReference type="PANTHER" id="PTHR30483">
    <property type="entry name" value="LEUCINE-SPECIFIC-BINDING PROTEIN"/>
    <property type="match status" value="1"/>
</dbReference>
<evidence type="ECO:0000256" key="2">
    <source>
        <dbReference type="ARBA" id="ARBA00022729"/>
    </source>
</evidence>
<sequence>MRVLRWAAITLLLSACGGEPQPFRVGLIAPLSGDLAETGRATVDAAQLAAKRINDAGSLRIGGQPTRLVLRVEDNHDSAEASVGAVLKLVNQERVAAIIGPQASRNAIPAAGAANDLSIPLLSPASTHPDTTRNRPWVFRVAYTDDFQGRAIARFARRELGLQRAAVLFDIASAYNRNLAAVFRHEFEALGGQLVAFESYTRDAPRVTAQLGRIRDSGAQALFLPNYYNEVPGQVRQARELGLNPVWLGSDSWATIPADQLTALEGAYFSAVYSPDSGDEQVRAFVDAYRAAYGRDPVDVAALTYDAVGLLAAAAGAADSAGPAAIRNALAKLDGYQGVTGTIAYTDSGDPVKSAVVLQVHAGGTRLRTRIEPGDQ</sequence>